<dbReference type="SUPFAM" id="SSF53756">
    <property type="entry name" value="UDP-Glycosyltransferase/glycogen phosphorylase"/>
    <property type="match status" value="1"/>
</dbReference>
<dbReference type="Pfam" id="PF00128">
    <property type="entry name" value="Alpha-amylase"/>
    <property type="match status" value="1"/>
</dbReference>
<feature type="chain" id="PRO_5034576234" description="alpha-1,3-glucan synthase" evidence="9">
    <location>
        <begin position="25"/>
        <end position="2414"/>
    </location>
</feature>
<dbReference type="InterPro" id="IPR058659">
    <property type="entry name" value="Mok11-13/Ags1-like_CBM"/>
</dbReference>
<feature type="compositionally biased region" description="Low complexity" evidence="7">
    <location>
        <begin position="1816"/>
        <end position="1825"/>
    </location>
</feature>
<feature type="region of interest" description="Disordered" evidence="7">
    <location>
        <begin position="1816"/>
        <end position="1838"/>
    </location>
</feature>
<feature type="transmembrane region" description="Helical" evidence="8">
    <location>
        <begin position="2386"/>
        <end position="2406"/>
    </location>
</feature>
<evidence type="ECO:0000256" key="4">
    <source>
        <dbReference type="ARBA" id="ARBA00022679"/>
    </source>
</evidence>
<comment type="similarity">
    <text evidence="1">Belongs to the glycosyltransferase group 1 family.</text>
</comment>
<evidence type="ECO:0000256" key="7">
    <source>
        <dbReference type="SAM" id="MobiDB-lite"/>
    </source>
</evidence>
<feature type="transmembrane region" description="Helical" evidence="8">
    <location>
        <begin position="2266"/>
        <end position="2286"/>
    </location>
</feature>
<feature type="transmembrane region" description="Helical" evidence="8">
    <location>
        <begin position="2312"/>
        <end position="2332"/>
    </location>
</feature>
<dbReference type="Pfam" id="PF26114">
    <property type="entry name" value="Ig_2_Mok13"/>
    <property type="match status" value="1"/>
</dbReference>
<dbReference type="Gene3D" id="3.20.20.80">
    <property type="entry name" value="Glycosidases"/>
    <property type="match status" value="1"/>
</dbReference>
<evidence type="ECO:0000256" key="9">
    <source>
        <dbReference type="SAM" id="SignalP"/>
    </source>
</evidence>
<gene>
    <name evidence="11" type="ORF">GJ744_010188</name>
</gene>
<keyword evidence="8" id="KW-0472">Membrane</keyword>
<dbReference type="SUPFAM" id="SSF51445">
    <property type="entry name" value="(Trans)glycosidases"/>
    <property type="match status" value="1"/>
</dbReference>
<dbReference type="SMART" id="SM00642">
    <property type="entry name" value="Aamy"/>
    <property type="match status" value="1"/>
</dbReference>
<feature type="transmembrane region" description="Helical" evidence="8">
    <location>
        <begin position="2116"/>
        <end position="2137"/>
    </location>
</feature>
<dbReference type="InterPro" id="IPR058657">
    <property type="entry name" value="Mok11-13/Ags1-like_Ig"/>
</dbReference>
<dbReference type="EC" id="2.4.1.183" evidence="2"/>
<dbReference type="InterPro" id="IPR058658">
    <property type="entry name" value="Mok11-13/Ags1-like_Ig_2"/>
</dbReference>
<proteinExistence type="inferred from homology"/>
<dbReference type="PANTHER" id="PTHR47182:SF2">
    <property type="entry name" value="CELL WALL ALPHA-1,3-GLUCAN SYNTHASE AGS1"/>
    <property type="match status" value="1"/>
</dbReference>
<dbReference type="InterPro" id="IPR001296">
    <property type="entry name" value="Glyco_trans_1"/>
</dbReference>
<keyword evidence="8" id="KW-1133">Transmembrane helix</keyword>
<feature type="transmembrane region" description="Helical" evidence="8">
    <location>
        <begin position="2237"/>
        <end position="2259"/>
    </location>
</feature>
<dbReference type="Proteomes" id="UP000606974">
    <property type="component" value="Unassembled WGS sequence"/>
</dbReference>
<feature type="transmembrane region" description="Helical" evidence="8">
    <location>
        <begin position="2081"/>
        <end position="2104"/>
    </location>
</feature>
<dbReference type="InterPro" id="IPR013534">
    <property type="entry name" value="Starch_synth_cat_dom"/>
</dbReference>
<evidence type="ECO:0000256" key="1">
    <source>
        <dbReference type="ARBA" id="ARBA00006122"/>
    </source>
</evidence>
<protein>
    <recommendedName>
        <fullName evidence="2">alpha-1,3-glucan synthase</fullName>
        <ecNumber evidence="2">2.4.1.183</ecNumber>
    </recommendedName>
</protein>
<keyword evidence="9" id="KW-0732">Signal</keyword>
<dbReference type="InterPro" id="IPR058656">
    <property type="entry name" value="Mok11-13/Ags1-like_GH"/>
</dbReference>
<dbReference type="EMBL" id="JAACFV010000065">
    <property type="protein sequence ID" value="KAF7507635.1"/>
    <property type="molecule type" value="Genomic_DNA"/>
</dbReference>
<dbReference type="InterPro" id="IPR058655">
    <property type="entry name" value="Mok11-14/Ags1-like"/>
</dbReference>
<feature type="transmembrane region" description="Helical" evidence="8">
    <location>
        <begin position="2157"/>
        <end position="2179"/>
    </location>
</feature>
<dbReference type="GO" id="GO:0047657">
    <property type="term" value="F:alpha-1,3-glucan synthase activity"/>
    <property type="evidence" value="ECO:0007669"/>
    <property type="project" value="UniProtKB-EC"/>
</dbReference>
<dbReference type="GO" id="GO:0009277">
    <property type="term" value="C:fungal-type cell wall"/>
    <property type="evidence" value="ECO:0007669"/>
    <property type="project" value="TreeGrafter"/>
</dbReference>
<keyword evidence="8" id="KW-0812">Transmembrane</keyword>
<keyword evidence="12" id="KW-1185">Reference proteome</keyword>
<dbReference type="GO" id="GO:0070600">
    <property type="term" value="P:fungal-type cell wall (1-&gt;3)-alpha-glucan biosynthetic process"/>
    <property type="evidence" value="ECO:0007669"/>
    <property type="project" value="TreeGrafter"/>
</dbReference>
<keyword evidence="3" id="KW-0328">Glycosyltransferase</keyword>
<dbReference type="Pfam" id="PF26127">
    <property type="entry name" value="12TM_Mok13"/>
    <property type="match status" value="1"/>
</dbReference>
<name>A0A8H7AM64_9EURO</name>
<evidence type="ECO:0000256" key="8">
    <source>
        <dbReference type="SAM" id="Phobius"/>
    </source>
</evidence>
<dbReference type="OrthoDB" id="512920at2759"/>
<evidence type="ECO:0000256" key="2">
    <source>
        <dbReference type="ARBA" id="ARBA00012688"/>
    </source>
</evidence>
<evidence type="ECO:0000313" key="12">
    <source>
        <dbReference type="Proteomes" id="UP000606974"/>
    </source>
</evidence>
<dbReference type="Pfam" id="PF26122">
    <property type="entry name" value="CBM_Mok13"/>
    <property type="match status" value="1"/>
</dbReference>
<dbReference type="Pfam" id="PF26111">
    <property type="entry name" value="Ig_Mok13"/>
    <property type="match status" value="1"/>
</dbReference>
<feature type="region of interest" description="Disordered" evidence="7">
    <location>
        <begin position="1763"/>
        <end position="1800"/>
    </location>
</feature>
<evidence type="ECO:0000256" key="6">
    <source>
        <dbReference type="ARBA" id="ARBA00048960"/>
    </source>
</evidence>
<feature type="transmembrane region" description="Helical" evidence="8">
    <location>
        <begin position="2050"/>
        <end position="2069"/>
    </location>
</feature>
<sequence>MRTPSMIFWNRVIVLLVALPAISALRWHPDHVGYNLNENETATHPRDYWGEWDNHTYHPSPKNWRIPFYAVTIDRYLDGDPTNNEANGTVFEHHWLTTQFRFGGDTKGLLNDLDYIQGLGIKAFYLVGSPFLNRPWSGDGFGPLDFTLLDRHHGAIEDWRNLITEIHRRDMYVVLDNTMATMGDLIAFDEYVNATTPFSFREYDYLWKTETRYHDFQPGNDWNASCRWPRIWGQDGFPLTQDILDQMVGCKDSEFDQYGDIKGTGAYPSYINSMSKFASVQDRLREWRPDVLEKIKIMSCMQIAMFDIDGFRMDKALQTTVDAMAEFADFQRQCARRHGKENFLVVGEVVGDPNLAAVYNGRGKQPDQALANIEDSVLSSNETDPASFIRPFGMSALDGAAFHYDIYGAMTRFLGLDSPWGARGVDWVEQWNFMLTHNDMVNANTGEFDPRHLFGMTNHDVFRWPALANGTQRQLLGLFVTMLELPGIPLLLWGEEQEFYVLENLANDYVFGREPMASSSAWQLHGCYDLGETVYVDMPFNSSGYGCHDDSVSLDHRDPAKPMRNVLKRMFELRQQYPVLNDGYNLTTLSKKIYEIYLPGSGGIPSPHGLWSVYRGRSESVQDFTGIGQANQGIWMLYSNEEKSMTYEFDCSSPDTSLALISAFPADTTIKNLFYPYEEYTLESSVIKYGIEGSTEFNGCLPRLETAAWDYKAFVPKDKWVTPGPTITKTVPGHDARLNSTVAYEEQESVPIQIRFSSKMDCDSVTESIEIDSTTQGGQQARLDRRSVNCTLADADPPRYVGEIPSAWIFSAQVENVYNGVHTVTVRNASTDDGKLSTNTVDRFMFRIGQSDNPMVFTKLANYTTTLLHRGPAPGQLYISPRAAGADKIRYSRNWGSSFSKWIDYTGENITLESHPWSGTEEQEWEGEHVIVHYWSQKTGSSDHVQHADLERDGLPPRRFPHVFVQGDFNQYGYDGGLESEMHLQSNGLWSFDLVTDFPSSLVFNVWGMNPDGIPDKSQSLGDVDGDYVLDWVPPDSLARNLVNITRPPPGGYIGYRLTVNDGTYGYHFSPVGSYSIQRAVSVLLAVVPIVTAVLGIWIFMTIFYKVKFNRVGIDEKSGMLAFLKPTPKPEGTKLRSTITSNFNESREVVALSSTTPSAGAAIVDPNKRRRTMLIATLEYEIEDWEIKIKIGGLGVISSLMAKHLSHHDIIWVVPCVGGIDYPLDAMAYPMDVTILGQKYEISVQYHMLRNITFVLLDAPIFRKQTKANPYPARMDDLESAIFYSAWNQCIALAIERFDPDIYHINDYHGAAAPLYLLPRVVPCCLSLHNAEFQGMWSLGTQGDMDEVCRVFNLDKDIIERYIQFGGVFNLLHAAASYLRIHQRGFGAVGVSGKYGKRSKQRYPIFWSLPKIGSLPNPDPADTAEVDSPKHRKEAAVIDSAMEASRRELRCRAQEWAGLTIDAEAELFVFVGRWSMQKGIDIIADVFFSVLEENAKAQLICVGPVIDLYGKFAALKLEKLVTKFPGRVFSKPEFTALPPCIFSGAEFALIPSRDEPFGLVAVEFGRKGALGVGSKVGGLGSMPGWWYTVESLTSAHLIHQFKQAIRSALASNQETRAQMRARAMIQRFPVQQWVEDLDKLQANSIRVNHHQQEHGSLSQNLLRAFSPPASGHSTPTFPSRIQTPVLGRAGSPVLGPVPPGRALTAVNLSLEALPRIGSDRSLQSHVLGSASLPAQEPRTSRAACRTWYRATSSGAPVSPLAIPDNSFPFGDDNEVEVGPLWGSRRTSPQSSRPPSPSPSLRITSWNLLRFGASSSALPSPTLPQSETPTEGGVADPARKDRDRFSYNAIVDQKKDFELQKVDVTFTDSQNEFYNNFSRKLNKLDASSSEGRLCIEEFLTKSEKAWFGRFHRAKLGMDPETARPTTLPGLVKGLKVKWTRLRKGAEPTEPAENASEGHQSTLEAAGDTEFLLGEQYEPPSGMKRLLQKKIGDWQLYCFLLAFGQIVAANSYQITILTGEYGKAAEKLYIVAAIYIAATLVWWYLFRRVKALYVVSLPFAFYGLAFFILGMGLYAPNTAATNWIFNVATGLYAVASASGSLYFVLNFGTEGGTPAQTWAFRACVIQGTQQIYVAFLWYWGATLNKASDNSGPPFSSKVVTAITVPIAILMWAVGIILYLGLPNYYRRRPGNVPSFYRSLFRRKTILWFFVMVILQNYFLSATYNRNWKFLWSSQHTPGWSIILLLLLFFVLVWTLVLSILGKLSKAHAWLIPIFAISLGAPRWCQMLWSTSGIALYIPILPQTPVVGALLSRSLWLWLGVLDALQGIGFGMILLQTLTRFHVAATLCASQVLGSVMTIAARASAPNRVGPGPVFPNFGLVGAEGLRSAWFWSALVAQLVICAGFAKVFRKEQLFKP</sequence>
<feature type="transmembrane region" description="Helical" evidence="8">
    <location>
        <begin position="1080"/>
        <end position="1105"/>
    </location>
</feature>
<feature type="transmembrane region" description="Helical" evidence="8">
    <location>
        <begin position="2026"/>
        <end position="2043"/>
    </location>
</feature>
<comment type="catalytic activity">
    <reaction evidence="6">
        <text>[(1-&gt;3)-alpha-D-glucosyl](n) + UDP-alpha-D-glucose = [(1-&gt;3)-alpha-D-glucosyl](n+1) + UDP + H(+)</text>
        <dbReference type="Rhea" id="RHEA:19749"/>
        <dbReference type="Rhea" id="RHEA-COMP:11150"/>
        <dbReference type="Rhea" id="RHEA-COMP:11151"/>
        <dbReference type="ChEBI" id="CHEBI:15378"/>
        <dbReference type="ChEBI" id="CHEBI:28100"/>
        <dbReference type="ChEBI" id="CHEBI:58223"/>
        <dbReference type="ChEBI" id="CHEBI:58885"/>
        <dbReference type="EC" id="2.4.1.183"/>
    </reaction>
</comment>
<feature type="transmembrane region" description="Helical" evidence="8">
    <location>
        <begin position="1992"/>
        <end position="2014"/>
    </location>
</feature>
<comment type="caution">
    <text evidence="11">The sequence shown here is derived from an EMBL/GenBank/DDBJ whole genome shotgun (WGS) entry which is preliminary data.</text>
</comment>
<evidence type="ECO:0000256" key="5">
    <source>
        <dbReference type="ARBA" id="ARBA00023316"/>
    </source>
</evidence>
<dbReference type="InterPro" id="IPR058654">
    <property type="entry name" value="Mok11-14/Ags1-like_TM"/>
</dbReference>
<evidence type="ECO:0000313" key="11">
    <source>
        <dbReference type="EMBL" id="KAF7507635.1"/>
    </source>
</evidence>
<evidence type="ECO:0000259" key="10">
    <source>
        <dbReference type="SMART" id="SM00642"/>
    </source>
</evidence>
<feature type="domain" description="Glycosyl hydrolase family 13 catalytic" evidence="10">
    <location>
        <begin position="70"/>
        <end position="523"/>
    </location>
</feature>
<keyword evidence="5" id="KW-0961">Cell wall biogenesis/degradation</keyword>
<keyword evidence="4" id="KW-0808">Transferase</keyword>
<accession>A0A8H7AM64</accession>
<reference evidence="11" key="1">
    <citation type="submission" date="2020-02" db="EMBL/GenBank/DDBJ databases">
        <authorList>
            <person name="Palmer J.M."/>
        </authorList>
    </citation>
    <scope>NUCLEOTIDE SEQUENCE</scope>
    <source>
        <strain evidence="11">EPUS1.4</strain>
        <tissue evidence="11">Thallus</tissue>
    </source>
</reference>
<evidence type="ECO:0000256" key="3">
    <source>
        <dbReference type="ARBA" id="ARBA00022676"/>
    </source>
</evidence>
<dbReference type="InterPro" id="IPR006047">
    <property type="entry name" value="GH13_cat_dom"/>
</dbReference>
<feature type="transmembrane region" description="Helical" evidence="8">
    <location>
        <begin position="2339"/>
        <end position="2358"/>
    </location>
</feature>
<dbReference type="InterPro" id="IPR017853">
    <property type="entry name" value="GH"/>
</dbReference>
<dbReference type="FunFam" id="3.40.50.2000:FF:000052">
    <property type="entry name" value="Alpha-1,3-glucan synthase Ags2"/>
    <property type="match status" value="1"/>
</dbReference>
<feature type="transmembrane region" description="Helical" evidence="8">
    <location>
        <begin position="2200"/>
        <end position="2217"/>
    </location>
</feature>
<dbReference type="PANTHER" id="PTHR47182">
    <property type="entry name" value="CELL WALL ALPHA-1,3-GLUCAN SYNTHASE AGS1-RELATED"/>
    <property type="match status" value="1"/>
</dbReference>
<dbReference type="Pfam" id="PF08323">
    <property type="entry name" value="Glyco_transf_5"/>
    <property type="match status" value="1"/>
</dbReference>
<feature type="signal peptide" evidence="9">
    <location>
        <begin position="1"/>
        <end position="24"/>
    </location>
</feature>
<dbReference type="Gene3D" id="3.40.50.2000">
    <property type="entry name" value="Glycogen Phosphorylase B"/>
    <property type="match status" value="2"/>
</dbReference>
<dbReference type="Pfam" id="PF26108">
    <property type="entry name" value="GH_Mok13"/>
    <property type="match status" value="1"/>
</dbReference>
<organism evidence="11 12">
    <name type="scientific">Endocarpon pusillum</name>
    <dbReference type="NCBI Taxonomy" id="364733"/>
    <lineage>
        <taxon>Eukaryota</taxon>
        <taxon>Fungi</taxon>
        <taxon>Dikarya</taxon>
        <taxon>Ascomycota</taxon>
        <taxon>Pezizomycotina</taxon>
        <taxon>Eurotiomycetes</taxon>
        <taxon>Chaetothyriomycetidae</taxon>
        <taxon>Verrucariales</taxon>
        <taxon>Verrucariaceae</taxon>
        <taxon>Endocarpon</taxon>
    </lineage>
</organism>
<dbReference type="Pfam" id="PF00534">
    <property type="entry name" value="Glycos_transf_1"/>
    <property type="match status" value="1"/>
</dbReference>